<accession>A0AAN8XRJ8</accession>
<feature type="domain" description="RING-type" evidence="4">
    <location>
        <begin position="79"/>
        <end position="133"/>
    </location>
</feature>
<proteinExistence type="predicted"/>
<dbReference type="PANTHER" id="PTHR13206:SF0">
    <property type="entry name" value="E3 UBIQUITIN-PROTEIN LIGASE FANCL"/>
    <property type="match status" value="1"/>
</dbReference>
<dbReference type="CDD" id="cd23832">
    <property type="entry name" value="DRWD-C_FANCL"/>
    <property type="match status" value="1"/>
</dbReference>
<evidence type="ECO:0000313" key="6">
    <source>
        <dbReference type="Proteomes" id="UP001381693"/>
    </source>
</evidence>
<dbReference type="SUPFAM" id="SSF57850">
    <property type="entry name" value="RING/U-box"/>
    <property type="match status" value="1"/>
</dbReference>
<keyword evidence="2" id="KW-0862">Zinc</keyword>
<dbReference type="EMBL" id="JAXCGZ010003850">
    <property type="protein sequence ID" value="KAK7082925.1"/>
    <property type="molecule type" value="Genomic_DNA"/>
</dbReference>
<name>A0AAN8XRJ8_HALRR</name>
<dbReference type="InterPro" id="IPR026850">
    <property type="entry name" value="FANCL_C"/>
</dbReference>
<protein>
    <recommendedName>
        <fullName evidence="4">RING-type domain-containing protein</fullName>
    </recommendedName>
</protein>
<comment type="caution">
    <text evidence="5">The sequence shown here is derived from an EMBL/GenBank/DDBJ whole genome shotgun (WGS) entry which is preliminary data.</text>
</comment>
<evidence type="ECO:0000259" key="4">
    <source>
        <dbReference type="PROSITE" id="PS50089"/>
    </source>
</evidence>
<evidence type="ECO:0000256" key="3">
    <source>
        <dbReference type="PROSITE-ProRule" id="PRU00175"/>
    </source>
</evidence>
<dbReference type="GO" id="GO:0006513">
    <property type="term" value="P:protein monoubiquitination"/>
    <property type="evidence" value="ECO:0007669"/>
    <property type="project" value="TreeGrafter"/>
</dbReference>
<dbReference type="Pfam" id="PF18891">
    <property type="entry name" value="FANCL_d3"/>
    <property type="match status" value="1"/>
</dbReference>
<dbReference type="GO" id="GO:0043240">
    <property type="term" value="C:Fanconi anaemia nuclear complex"/>
    <property type="evidence" value="ECO:0007669"/>
    <property type="project" value="InterPro"/>
</dbReference>
<dbReference type="Gene3D" id="3.30.40.10">
    <property type="entry name" value="Zinc/RING finger domain, C3HC4 (zinc finger)"/>
    <property type="match status" value="1"/>
</dbReference>
<keyword evidence="1 3" id="KW-0479">Metal-binding</keyword>
<dbReference type="Pfam" id="PF11793">
    <property type="entry name" value="FANCL_C"/>
    <property type="match status" value="1"/>
</dbReference>
<evidence type="ECO:0000313" key="5">
    <source>
        <dbReference type="EMBL" id="KAK7082925.1"/>
    </source>
</evidence>
<keyword evidence="1 3" id="KW-0863">Zinc-finger</keyword>
<reference evidence="5 6" key="1">
    <citation type="submission" date="2023-11" db="EMBL/GenBank/DDBJ databases">
        <title>Halocaridina rubra genome assembly.</title>
        <authorList>
            <person name="Smith C."/>
        </authorList>
    </citation>
    <scope>NUCLEOTIDE SEQUENCE [LARGE SCALE GENOMIC DNA]</scope>
    <source>
        <strain evidence="5">EP-1</strain>
        <tissue evidence="5">Whole</tissue>
    </source>
</reference>
<dbReference type="AlphaFoldDB" id="A0AAN8XRJ8"/>
<dbReference type="PROSITE" id="PS50089">
    <property type="entry name" value="ZF_RING_2"/>
    <property type="match status" value="1"/>
</dbReference>
<dbReference type="InterPro" id="IPR013083">
    <property type="entry name" value="Znf_RING/FYVE/PHD"/>
</dbReference>
<dbReference type="Proteomes" id="UP001381693">
    <property type="component" value="Unassembled WGS sequence"/>
</dbReference>
<evidence type="ECO:0000256" key="1">
    <source>
        <dbReference type="ARBA" id="ARBA00022771"/>
    </source>
</evidence>
<dbReference type="GO" id="GO:0061630">
    <property type="term" value="F:ubiquitin protein ligase activity"/>
    <property type="evidence" value="ECO:0007669"/>
    <property type="project" value="TreeGrafter"/>
</dbReference>
<dbReference type="PANTHER" id="PTHR13206">
    <property type="entry name" value="UBIQUITIN LIGASE PROTEIN PHF9 FANCONI ANEMIA GROUP L PROTEIN"/>
    <property type="match status" value="1"/>
</dbReference>
<keyword evidence="6" id="KW-1185">Reference proteome</keyword>
<dbReference type="InterPro" id="IPR043003">
    <property type="entry name" value="FANCL_d3_sf"/>
</dbReference>
<dbReference type="InterPro" id="IPR001841">
    <property type="entry name" value="Znf_RING"/>
</dbReference>
<dbReference type="GO" id="GO:0036297">
    <property type="term" value="P:interstrand cross-link repair"/>
    <property type="evidence" value="ECO:0007669"/>
    <property type="project" value="InterPro"/>
</dbReference>
<dbReference type="InterPro" id="IPR044037">
    <property type="entry name" value="FANCL_d3"/>
</dbReference>
<dbReference type="Gene3D" id="3.10.110.20">
    <property type="entry name" value="RWD domain-like"/>
    <property type="match status" value="1"/>
</dbReference>
<dbReference type="SMART" id="SM01197">
    <property type="entry name" value="FANCL_C"/>
    <property type="match status" value="1"/>
</dbReference>
<evidence type="ECO:0000256" key="2">
    <source>
        <dbReference type="ARBA" id="ARBA00022833"/>
    </source>
</evidence>
<gene>
    <name evidence="5" type="ORF">SK128_005332</name>
</gene>
<sequence length="140" mass="15741">NHVSVQLTVSVEHPSSFPQCQFLGSSSLTGPLSQRIAEKYQDWDPDRSIVNNLEFILGVSVVKHTDASDMGIGNWNNECAVCYSLHFENALPDVTCDHCTQSFHVQCLCEWLRGLPNSRQSMSYIYGECPYCTQFISCKV</sequence>
<dbReference type="InterPro" id="IPR026848">
    <property type="entry name" value="Fancl"/>
</dbReference>
<organism evidence="5 6">
    <name type="scientific">Halocaridina rubra</name>
    <name type="common">Hawaiian red shrimp</name>
    <dbReference type="NCBI Taxonomy" id="373956"/>
    <lineage>
        <taxon>Eukaryota</taxon>
        <taxon>Metazoa</taxon>
        <taxon>Ecdysozoa</taxon>
        <taxon>Arthropoda</taxon>
        <taxon>Crustacea</taxon>
        <taxon>Multicrustacea</taxon>
        <taxon>Malacostraca</taxon>
        <taxon>Eumalacostraca</taxon>
        <taxon>Eucarida</taxon>
        <taxon>Decapoda</taxon>
        <taxon>Pleocyemata</taxon>
        <taxon>Caridea</taxon>
        <taxon>Atyoidea</taxon>
        <taxon>Atyidae</taxon>
        <taxon>Halocaridina</taxon>
    </lineage>
</organism>
<feature type="non-terminal residue" evidence="5">
    <location>
        <position position="1"/>
    </location>
</feature>
<dbReference type="GO" id="GO:0008270">
    <property type="term" value="F:zinc ion binding"/>
    <property type="evidence" value="ECO:0007669"/>
    <property type="project" value="UniProtKB-KW"/>
</dbReference>